<dbReference type="InterPro" id="IPR012675">
    <property type="entry name" value="Beta-grasp_dom_sf"/>
</dbReference>
<dbReference type="EMBL" id="JAIWIU010000014">
    <property type="protein sequence ID" value="MCA2015017.1"/>
    <property type="molecule type" value="Genomic_DNA"/>
</dbReference>
<accession>A0ABS7YH68</accession>
<sequence>MIQIFVNGQSLETIPNTSIRDLLRHLKIDQLGTAVALNQSVVPKSQWGEIELKEQDNLVTFHAVAGG</sequence>
<dbReference type="PANTHER" id="PTHR34472:SF1">
    <property type="entry name" value="SULFUR CARRIER PROTEIN THIS"/>
    <property type="match status" value="1"/>
</dbReference>
<protein>
    <submittedName>
        <fullName evidence="1">Sulfur carrier protein ThiS</fullName>
    </submittedName>
</protein>
<organism evidence="1 2">
    <name type="scientific">Vibrio tritonius</name>
    <dbReference type="NCBI Taxonomy" id="1435069"/>
    <lineage>
        <taxon>Bacteria</taxon>
        <taxon>Pseudomonadati</taxon>
        <taxon>Pseudomonadota</taxon>
        <taxon>Gammaproteobacteria</taxon>
        <taxon>Vibrionales</taxon>
        <taxon>Vibrionaceae</taxon>
        <taxon>Vibrio</taxon>
    </lineage>
</organism>
<dbReference type="Proteomes" id="UP001199044">
    <property type="component" value="Unassembled WGS sequence"/>
</dbReference>
<keyword evidence="2" id="KW-1185">Reference proteome</keyword>
<evidence type="ECO:0000313" key="2">
    <source>
        <dbReference type="Proteomes" id="UP001199044"/>
    </source>
</evidence>
<evidence type="ECO:0000313" key="1">
    <source>
        <dbReference type="EMBL" id="MCA2015017.1"/>
    </source>
</evidence>
<dbReference type="InterPro" id="IPR003749">
    <property type="entry name" value="ThiS/MoaD-like"/>
</dbReference>
<name>A0ABS7YH68_9VIBR</name>
<dbReference type="PANTHER" id="PTHR34472">
    <property type="entry name" value="SULFUR CARRIER PROTEIN THIS"/>
    <property type="match status" value="1"/>
</dbReference>
<comment type="caution">
    <text evidence="1">The sequence shown here is derived from an EMBL/GenBank/DDBJ whole genome shotgun (WGS) entry which is preliminary data.</text>
</comment>
<gene>
    <name evidence="1" type="primary">thiS</name>
    <name evidence="1" type="ORF">LDJ79_02770</name>
</gene>
<dbReference type="Gene3D" id="3.10.20.30">
    <property type="match status" value="1"/>
</dbReference>
<dbReference type="InterPro" id="IPR016155">
    <property type="entry name" value="Mopterin_synth/thiamin_S_b"/>
</dbReference>
<dbReference type="NCBIfam" id="TIGR01683">
    <property type="entry name" value="thiS"/>
    <property type="match status" value="1"/>
</dbReference>
<dbReference type="SUPFAM" id="SSF54285">
    <property type="entry name" value="MoaD/ThiS"/>
    <property type="match status" value="1"/>
</dbReference>
<reference evidence="2" key="1">
    <citation type="submission" date="2023-07" db="EMBL/GenBank/DDBJ databases">
        <title>Molecular identification of indigenous halophilic bacteria isolated from red sea cost, biodegradation of synthetic dyes and assessment of degraded metabolite toxicity.</title>
        <authorList>
            <person name="Chaieb K."/>
            <person name="Altayb H.N."/>
        </authorList>
    </citation>
    <scope>NUCLEOTIDE SEQUENCE [LARGE SCALE GENOMIC DNA]</scope>
    <source>
        <strain evidence="2">K20</strain>
    </source>
</reference>
<dbReference type="InterPro" id="IPR010035">
    <property type="entry name" value="Thi_S"/>
</dbReference>
<proteinExistence type="predicted"/>
<dbReference type="Pfam" id="PF02597">
    <property type="entry name" value="ThiS"/>
    <property type="match status" value="1"/>
</dbReference>
<dbReference type="CDD" id="cd00565">
    <property type="entry name" value="Ubl_ThiS"/>
    <property type="match status" value="1"/>
</dbReference>
<dbReference type="RefSeq" id="WP_068715772.1">
    <property type="nucleotide sequence ID" value="NZ_AP014635.1"/>
</dbReference>